<keyword evidence="6" id="KW-1185">Reference proteome</keyword>
<dbReference type="AlphaFoldDB" id="A0A3D9DQ37"/>
<evidence type="ECO:0000256" key="1">
    <source>
        <dbReference type="ARBA" id="ARBA00023015"/>
    </source>
</evidence>
<dbReference type="InterPro" id="IPR036388">
    <property type="entry name" value="WH-like_DNA-bd_sf"/>
</dbReference>
<dbReference type="EMBL" id="QNUH01000001">
    <property type="protein sequence ID" value="REC80150.1"/>
    <property type="molecule type" value="Genomic_DNA"/>
</dbReference>
<dbReference type="Proteomes" id="UP000257030">
    <property type="component" value="Unassembled WGS sequence"/>
</dbReference>
<evidence type="ECO:0000259" key="4">
    <source>
        <dbReference type="PROSITE" id="PS50949"/>
    </source>
</evidence>
<dbReference type="InterPro" id="IPR008920">
    <property type="entry name" value="TF_FadR/GntR_C"/>
</dbReference>
<accession>A0A3D9DQ37</accession>
<dbReference type="RefSeq" id="WP_116010098.1">
    <property type="nucleotide sequence ID" value="NZ_QNUH01000001.1"/>
</dbReference>
<organism evidence="5 6">
    <name type="scientific">Chryseobacterium elymi</name>
    <dbReference type="NCBI Taxonomy" id="395936"/>
    <lineage>
        <taxon>Bacteria</taxon>
        <taxon>Pseudomonadati</taxon>
        <taxon>Bacteroidota</taxon>
        <taxon>Flavobacteriia</taxon>
        <taxon>Flavobacteriales</taxon>
        <taxon>Weeksellaceae</taxon>
        <taxon>Chryseobacterium group</taxon>
        <taxon>Chryseobacterium</taxon>
    </lineage>
</organism>
<dbReference type="InterPro" id="IPR011711">
    <property type="entry name" value="GntR_C"/>
</dbReference>
<keyword evidence="1" id="KW-0805">Transcription regulation</keyword>
<name>A0A3D9DQ37_9FLAO</name>
<dbReference type="GO" id="GO:0003700">
    <property type="term" value="F:DNA-binding transcription factor activity"/>
    <property type="evidence" value="ECO:0007669"/>
    <property type="project" value="InterPro"/>
</dbReference>
<gene>
    <name evidence="5" type="ORF">DRF60_00075</name>
</gene>
<dbReference type="InterPro" id="IPR000524">
    <property type="entry name" value="Tscrpt_reg_HTH_GntR"/>
</dbReference>
<dbReference type="PANTHER" id="PTHR43537:SF47">
    <property type="entry name" value="REGULATORY PROTEIN GNTR HTH"/>
    <property type="match status" value="1"/>
</dbReference>
<dbReference type="GO" id="GO:0003677">
    <property type="term" value="F:DNA binding"/>
    <property type="evidence" value="ECO:0007669"/>
    <property type="project" value="UniProtKB-KW"/>
</dbReference>
<dbReference type="CDD" id="cd07377">
    <property type="entry name" value="WHTH_GntR"/>
    <property type="match status" value="1"/>
</dbReference>
<evidence type="ECO:0000313" key="5">
    <source>
        <dbReference type="EMBL" id="REC80150.1"/>
    </source>
</evidence>
<evidence type="ECO:0000256" key="3">
    <source>
        <dbReference type="ARBA" id="ARBA00023163"/>
    </source>
</evidence>
<dbReference type="SMART" id="SM00895">
    <property type="entry name" value="FCD"/>
    <property type="match status" value="1"/>
</dbReference>
<proteinExistence type="predicted"/>
<comment type="caution">
    <text evidence="5">The sequence shown here is derived from an EMBL/GenBank/DDBJ whole genome shotgun (WGS) entry which is preliminary data.</text>
</comment>
<dbReference type="SMART" id="SM00345">
    <property type="entry name" value="HTH_GNTR"/>
    <property type="match status" value="1"/>
</dbReference>
<feature type="domain" description="HTH gntR-type" evidence="4">
    <location>
        <begin position="21"/>
        <end position="89"/>
    </location>
</feature>
<dbReference type="Gene3D" id="1.20.120.530">
    <property type="entry name" value="GntR ligand-binding domain-like"/>
    <property type="match status" value="1"/>
</dbReference>
<evidence type="ECO:0000313" key="6">
    <source>
        <dbReference type="Proteomes" id="UP000257030"/>
    </source>
</evidence>
<keyword evidence="2" id="KW-0238">DNA-binding</keyword>
<dbReference type="Pfam" id="PF07729">
    <property type="entry name" value="FCD"/>
    <property type="match status" value="1"/>
</dbReference>
<dbReference type="Gene3D" id="1.10.10.10">
    <property type="entry name" value="Winged helix-like DNA-binding domain superfamily/Winged helix DNA-binding domain"/>
    <property type="match status" value="1"/>
</dbReference>
<evidence type="ECO:0000256" key="2">
    <source>
        <dbReference type="ARBA" id="ARBA00023125"/>
    </source>
</evidence>
<dbReference type="Pfam" id="PF00392">
    <property type="entry name" value="GntR"/>
    <property type="match status" value="1"/>
</dbReference>
<protein>
    <submittedName>
        <fullName evidence="5">FadR family transcriptional regulator</fullName>
    </submittedName>
</protein>
<dbReference type="SUPFAM" id="SSF46785">
    <property type="entry name" value="Winged helix' DNA-binding domain"/>
    <property type="match status" value="1"/>
</dbReference>
<reference evidence="5 6" key="1">
    <citation type="journal article" date="2010" name="Syst. Appl. Microbiol.">
        <title>Four new species of Chryseobacterium from the rhizosphere of coastal sand dune plants, Chryseobacterium elymi sp. nov., Chryseobacterium hagamense sp. nov., Chryseobacterium lathyri sp. nov. and Chryseobacterium rhizosphaerae sp. nov.</title>
        <authorList>
            <person name="Cho S.H."/>
            <person name="Lee K.S."/>
            <person name="Shin D.S."/>
            <person name="Han J.H."/>
            <person name="Park K.S."/>
            <person name="Lee C.H."/>
            <person name="Park K.H."/>
            <person name="Kim S.B."/>
        </authorList>
    </citation>
    <scope>NUCLEOTIDE SEQUENCE [LARGE SCALE GENOMIC DNA]</scope>
    <source>
        <strain evidence="5 6">KCTC 22547</strain>
    </source>
</reference>
<dbReference type="OrthoDB" id="9799482at2"/>
<dbReference type="PRINTS" id="PR00035">
    <property type="entry name" value="HTHGNTR"/>
</dbReference>
<dbReference type="InterPro" id="IPR036390">
    <property type="entry name" value="WH_DNA-bd_sf"/>
</dbReference>
<keyword evidence="3" id="KW-0804">Transcription</keyword>
<dbReference type="SUPFAM" id="SSF48008">
    <property type="entry name" value="GntR ligand-binding domain-like"/>
    <property type="match status" value="1"/>
</dbReference>
<dbReference type="PROSITE" id="PS50949">
    <property type="entry name" value="HTH_GNTR"/>
    <property type="match status" value="1"/>
</dbReference>
<sequence length="233" mass="26636">MQKILPLYSSDDKMYMQIQRKTLAQEVADRLIQGIINDEYAIGDKLPTEPELMKIYGVGRSSIREAIKILSIKGVLSVQQGVGTFVISKNIQESLETKINKAEFNEVYEVRSLLDSKIAARAAVHRSEKELETIKMYLDLRDQFAEENQALKCYQADINFHISIAEACGNNLLKEIYKITSKHIFRTFESSHNNNTDSFKLSQKIHADLYSCIENKDPENAARIAQLIVDRVY</sequence>
<dbReference type="PANTHER" id="PTHR43537">
    <property type="entry name" value="TRANSCRIPTIONAL REGULATOR, GNTR FAMILY"/>
    <property type="match status" value="1"/>
</dbReference>